<sequence>VLWDVAVGCLALSVKLHRDFLPPLFPILSSDYEELAPHDMGYGDLEAAQRDILFTTSYNLGSTPQAILDDLWIALPTLRELLSFNQGWSLVLQETWLILYETVRDPEIMEFSLSVLTAAALIEGLVSVLVCHYQS</sequence>
<name>A0AA38UAL4_9AGAR</name>
<keyword evidence="2" id="KW-1185">Reference proteome</keyword>
<gene>
    <name evidence="1" type="ORF">F5878DRAFT_511472</name>
</gene>
<feature type="non-terminal residue" evidence="1">
    <location>
        <position position="135"/>
    </location>
</feature>
<feature type="non-terminal residue" evidence="1">
    <location>
        <position position="1"/>
    </location>
</feature>
<accession>A0AA38UAL4</accession>
<proteinExistence type="predicted"/>
<dbReference type="Proteomes" id="UP001163846">
    <property type="component" value="Unassembled WGS sequence"/>
</dbReference>
<organism evidence="1 2">
    <name type="scientific">Lentinula raphanica</name>
    <dbReference type="NCBI Taxonomy" id="153919"/>
    <lineage>
        <taxon>Eukaryota</taxon>
        <taxon>Fungi</taxon>
        <taxon>Dikarya</taxon>
        <taxon>Basidiomycota</taxon>
        <taxon>Agaricomycotina</taxon>
        <taxon>Agaricomycetes</taxon>
        <taxon>Agaricomycetidae</taxon>
        <taxon>Agaricales</taxon>
        <taxon>Marasmiineae</taxon>
        <taxon>Omphalotaceae</taxon>
        <taxon>Lentinula</taxon>
    </lineage>
</organism>
<protein>
    <submittedName>
        <fullName evidence="1">Uncharacterized protein</fullName>
    </submittedName>
</protein>
<dbReference type="AlphaFoldDB" id="A0AA38UAL4"/>
<reference evidence="1" key="1">
    <citation type="submission" date="2022-08" db="EMBL/GenBank/DDBJ databases">
        <authorList>
            <consortium name="DOE Joint Genome Institute"/>
            <person name="Min B."/>
            <person name="Riley R."/>
            <person name="Sierra-Patev S."/>
            <person name="Naranjo-Ortiz M."/>
            <person name="Looney B."/>
            <person name="Konkel Z."/>
            <person name="Slot J.C."/>
            <person name="Sakamoto Y."/>
            <person name="Steenwyk J.L."/>
            <person name="Rokas A."/>
            <person name="Carro J."/>
            <person name="Camarero S."/>
            <person name="Ferreira P."/>
            <person name="Molpeceres G."/>
            <person name="Ruiz-Duenas F.J."/>
            <person name="Serrano A."/>
            <person name="Henrissat B."/>
            <person name="Drula E."/>
            <person name="Hughes K.W."/>
            <person name="Mata J.L."/>
            <person name="Ishikawa N.K."/>
            <person name="Vargas-Isla R."/>
            <person name="Ushijima S."/>
            <person name="Smith C.A."/>
            <person name="Ahrendt S."/>
            <person name="Andreopoulos W."/>
            <person name="He G."/>
            <person name="Labutti K."/>
            <person name="Lipzen A."/>
            <person name="Ng V."/>
            <person name="Sandor L."/>
            <person name="Barry K."/>
            <person name="Martinez A.T."/>
            <person name="Xiao Y."/>
            <person name="Gibbons J.G."/>
            <person name="Terashima K."/>
            <person name="Hibbett D.S."/>
            <person name="Grigoriev I.V."/>
        </authorList>
    </citation>
    <scope>NUCLEOTIDE SEQUENCE</scope>
    <source>
        <strain evidence="1">TFB9207</strain>
    </source>
</reference>
<comment type="caution">
    <text evidence="1">The sequence shown here is derived from an EMBL/GenBank/DDBJ whole genome shotgun (WGS) entry which is preliminary data.</text>
</comment>
<evidence type="ECO:0000313" key="1">
    <source>
        <dbReference type="EMBL" id="KAJ3835709.1"/>
    </source>
</evidence>
<evidence type="ECO:0000313" key="2">
    <source>
        <dbReference type="Proteomes" id="UP001163846"/>
    </source>
</evidence>
<dbReference type="EMBL" id="MU806386">
    <property type="protein sequence ID" value="KAJ3835709.1"/>
    <property type="molecule type" value="Genomic_DNA"/>
</dbReference>